<reference evidence="1 2" key="1">
    <citation type="journal article" date="2014" name="Genome Announc.">
        <title>Complete Genome Sequence of Amino Acid-Utilizing Eubacterium acidaminophilum al-2 (DSM 3953).</title>
        <authorList>
            <person name="Poehlein A."/>
            <person name="Andreesen J.R."/>
            <person name="Daniel R."/>
        </authorList>
    </citation>
    <scope>NUCLEOTIDE SEQUENCE [LARGE SCALE GENOMIC DNA]</scope>
    <source>
        <strain evidence="1 2">DSM 3953</strain>
        <plasmid evidence="2">Plasmid EAL2_808p</plasmid>
    </source>
</reference>
<dbReference type="RefSeq" id="WP_025436601.1">
    <property type="nucleotide sequence ID" value="NZ_CP007453.1"/>
</dbReference>
<organism evidence="1 2">
    <name type="scientific">Peptoclostridium acidaminophilum DSM 3953</name>
    <dbReference type="NCBI Taxonomy" id="1286171"/>
    <lineage>
        <taxon>Bacteria</taxon>
        <taxon>Bacillati</taxon>
        <taxon>Bacillota</taxon>
        <taxon>Clostridia</taxon>
        <taxon>Peptostreptococcales</taxon>
        <taxon>Peptoclostridiaceae</taxon>
        <taxon>Peptoclostridium</taxon>
    </lineage>
</organism>
<keyword evidence="2" id="KW-1185">Reference proteome</keyword>
<dbReference type="Proteomes" id="UP000019591">
    <property type="component" value="Plasmid EAL2_808p"/>
</dbReference>
<dbReference type="AlphaFoldDB" id="W8T9Z6"/>
<sequence>MKKLIIVCEEKFKPYGDFLAQLISLEDDEADDIIGVKDGVVAAQVWTEKEYTANAAQISSEQYILFIGNSKLIKDKRLHMQKKFSEYGMQYCWLGKQSVLFVDKVVSIDEYDNFIEYAKGSKPEITKLIERKSDVMAVPEPTVENEKEEVNGFKKLLASMQAIPVAIVNAPVRGVNVFTKVTNNKKIEEQEYSCLVLIFYLKGLSEFLGLSEEQL</sequence>
<proteinExistence type="predicted"/>
<dbReference type="EMBL" id="CP007453">
    <property type="protein sequence ID" value="AHM57710.1"/>
    <property type="molecule type" value="Genomic_DNA"/>
</dbReference>
<evidence type="ECO:0000313" key="2">
    <source>
        <dbReference type="Proteomes" id="UP000019591"/>
    </source>
</evidence>
<dbReference type="PATRIC" id="fig|1286171.3.peg.2382"/>
<name>W8T9Z6_PEPAC</name>
<dbReference type="KEGG" id="eac:EAL2_808p02050"/>
<keyword evidence="1" id="KW-0614">Plasmid</keyword>
<gene>
    <name evidence="1" type="ORF">EAL2_808p02050</name>
</gene>
<dbReference type="eggNOG" id="ENOG5032U81">
    <property type="taxonomic scope" value="Bacteria"/>
</dbReference>
<evidence type="ECO:0000313" key="1">
    <source>
        <dbReference type="EMBL" id="AHM57710.1"/>
    </source>
</evidence>
<accession>W8T9Z6</accession>
<geneLocation type="plasmid" evidence="1 2">
    <name>EAL2_808p</name>
</geneLocation>
<protein>
    <submittedName>
        <fullName evidence="1">Uncharacterized protein</fullName>
    </submittedName>
</protein>
<dbReference type="OrthoDB" id="1849349at2"/>
<dbReference type="HOGENOM" id="CLU_1136387_0_0_9"/>